<evidence type="ECO:0000259" key="1">
    <source>
        <dbReference type="PROSITE" id="PS50887"/>
    </source>
</evidence>
<dbReference type="GO" id="GO:0052621">
    <property type="term" value="F:diguanylate cyclase activity"/>
    <property type="evidence" value="ECO:0007669"/>
    <property type="project" value="UniProtKB-EC"/>
</dbReference>
<sequence length="371" mass="40976">MLLRALGAASGAVARLRDRRTLELLRLVRELRRARAVLAALYESGKLITSELEMERLIDRLLRLVSDMFGYPNPAILLLDEDEGALRLAGSYGYHVPEGLVIPVSQGLTGFVARTGRAVRVDDVTRDARYIAGVVGARSEMAVPIRMKDRVLGVLNVESLRPAAFTDEDLRVLQMVADQAAVAIQNARLMGLTSHLAATDGLTELYNHRHFIQQLQARLERARQTGLPLSLVLIDLDDFKAFNDRFGHLVGDEVLRAVGHLVRQSVRRTDMAARYGGEEFAILLPDTDIEAACAFAQRIRAALPSVHAFIQQLTEGGPPLSASFGVASYPVHARDWRELLQRADEACYQAKRQGKDRVVVWSPSWEGAPAA</sequence>
<dbReference type="InterPro" id="IPR000160">
    <property type="entry name" value="GGDEF_dom"/>
</dbReference>
<dbReference type="Proteomes" id="UP001333102">
    <property type="component" value="Chromosome"/>
</dbReference>
<dbReference type="SUPFAM" id="SSF55781">
    <property type="entry name" value="GAF domain-like"/>
    <property type="match status" value="1"/>
</dbReference>
<name>A0ABZ1BML0_9FIRM</name>
<proteinExistence type="predicted"/>
<dbReference type="InterPro" id="IPR050469">
    <property type="entry name" value="Diguanylate_Cyclase"/>
</dbReference>
<dbReference type="CDD" id="cd01949">
    <property type="entry name" value="GGDEF"/>
    <property type="match status" value="1"/>
</dbReference>
<dbReference type="Pfam" id="PF00990">
    <property type="entry name" value="GGDEF"/>
    <property type="match status" value="1"/>
</dbReference>
<dbReference type="EMBL" id="CP141614">
    <property type="protein sequence ID" value="WRP14064.1"/>
    <property type="molecule type" value="Genomic_DNA"/>
</dbReference>
<accession>A0ABZ1BML0</accession>
<dbReference type="PANTHER" id="PTHR45138">
    <property type="entry name" value="REGULATORY COMPONENTS OF SENSORY TRANSDUCTION SYSTEM"/>
    <property type="match status" value="1"/>
</dbReference>
<protein>
    <submittedName>
        <fullName evidence="2">Sensor domain-containing diguanylate cyclase</fullName>
        <ecNumber evidence="2">2.7.7.65</ecNumber>
    </submittedName>
</protein>
<evidence type="ECO:0000313" key="3">
    <source>
        <dbReference type="Proteomes" id="UP001333102"/>
    </source>
</evidence>
<dbReference type="SMART" id="SM00065">
    <property type="entry name" value="GAF"/>
    <property type="match status" value="1"/>
</dbReference>
<feature type="domain" description="GGDEF" evidence="1">
    <location>
        <begin position="227"/>
        <end position="363"/>
    </location>
</feature>
<dbReference type="InterPro" id="IPR043128">
    <property type="entry name" value="Rev_trsase/Diguanyl_cyclase"/>
</dbReference>
<dbReference type="SUPFAM" id="SSF55073">
    <property type="entry name" value="Nucleotide cyclase"/>
    <property type="match status" value="1"/>
</dbReference>
<dbReference type="NCBIfam" id="TIGR00254">
    <property type="entry name" value="GGDEF"/>
    <property type="match status" value="1"/>
</dbReference>
<keyword evidence="2" id="KW-0808">Transferase</keyword>
<evidence type="ECO:0000313" key="2">
    <source>
        <dbReference type="EMBL" id="WRP14064.1"/>
    </source>
</evidence>
<keyword evidence="2" id="KW-0548">Nucleotidyltransferase</keyword>
<dbReference type="EC" id="2.7.7.65" evidence="2"/>
<dbReference type="Gene3D" id="3.30.450.40">
    <property type="match status" value="1"/>
</dbReference>
<reference evidence="3" key="1">
    <citation type="submission" date="2023-12" db="EMBL/GenBank/DDBJ databases">
        <title>Novel isolates from deep terrestrial aquifers shed light on the physiology and ecology of the class Limnochordia.</title>
        <authorList>
            <person name="Karnachuk O.V."/>
            <person name="Lukina A.P."/>
            <person name="Avakyan M.R."/>
            <person name="Kadnikov V."/>
            <person name="Begmatov S."/>
            <person name="Beletsky A.V."/>
            <person name="Mardanov A.V."/>
            <person name="Ravin N.V."/>
        </authorList>
    </citation>
    <scope>NUCLEOTIDE SEQUENCE [LARGE SCALE GENOMIC DNA]</scope>
    <source>
        <strain evidence="3">LN</strain>
    </source>
</reference>
<dbReference type="InterPro" id="IPR003018">
    <property type="entry name" value="GAF"/>
</dbReference>
<dbReference type="PROSITE" id="PS50887">
    <property type="entry name" value="GGDEF"/>
    <property type="match status" value="1"/>
</dbReference>
<dbReference type="PANTHER" id="PTHR45138:SF9">
    <property type="entry name" value="DIGUANYLATE CYCLASE DGCM-RELATED"/>
    <property type="match status" value="1"/>
</dbReference>
<dbReference type="Gene3D" id="3.30.70.270">
    <property type="match status" value="1"/>
</dbReference>
<dbReference type="Pfam" id="PF01590">
    <property type="entry name" value="GAF"/>
    <property type="match status" value="1"/>
</dbReference>
<organism evidence="2 3">
    <name type="scientific">Geochorda subterranea</name>
    <dbReference type="NCBI Taxonomy" id="3109564"/>
    <lineage>
        <taxon>Bacteria</taxon>
        <taxon>Bacillati</taxon>
        <taxon>Bacillota</taxon>
        <taxon>Limnochordia</taxon>
        <taxon>Limnochordales</taxon>
        <taxon>Geochordaceae</taxon>
        <taxon>Geochorda</taxon>
    </lineage>
</organism>
<dbReference type="InterPro" id="IPR029016">
    <property type="entry name" value="GAF-like_dom_sf"/>
</dbReference>
<dbReference type="RefSeq" id="WP_324668353.1">
    <property type="nucleotide sequence ID" value="NZ_CP141614.1"/>
</dbReference>
<gene>
    <name evidence="2" type="ORF">VLY81_11630</name>
</gene>
<dbReference type="InterPro" id="IPR029787">
    <property type="entry name" value="Nucleotide_cyclase"/>
</dbReference>
<keyword evidence="3" id="KW-1185">Reference proteome</keyword>
<dbReference type="SMART" id="SM00267">
    <property type="entry name" value="GGDEF"/>
    <property type="match status" value="1"/>
</dbReference>